<proteinExistence type="predicted"/>
<dbReference type="EMBL" id="OX459123">
    <property type="protein sequence ID" value="CAI9110645.1"/>
    <property type="molecule type" value="Genomic_DNA"/>
</dbReference>
<evidence type="ECO:0000313" key="2">
    <source>
        <dbReference type="Proteomes" id="UP001161247"/>
    </source>
</evidence>
<gene>
    <name evidence="1" type="ORF">OLC1_LOCUS18248</name>
</gene>
<sequence length="185" mass="21245">MGIQQETRKEERDRQNQRILFTKLQQHFKRLGRPPNPEQEARIKKGLSQLVFAVETPNLIDRSTAKSRAQQQRRLKTEIKTNRPPNRPVLDHGKKVIVIDDDGGGVDCCNTKKVKESGDHEFNYISPELSDIGSQGLINSHDLELMQPSIVFTNQFSIDTIGDKKYSRDEIFEFSSTEEVCLEFS</sequence>
<name>A0AAV1DRZ4_OLDCO</name>
<keyword evidence="2" id="KW-1185">Reference proteome</keyword>
<organism evidence="1 2">
    <name type="scientific">Oldenlandia corymbosa var. corymbosa</name>
    <dbReference type="NCBI Taxonomy" id="529605"/>
    <lineage>
        <taxon>Eukaryota</taxon>
        <taxon>Viridiplantae</taxon>
        <taxon>Streptophyta</taxon>
        <taxon>Embryophyta</taxon>
        <taxon>Tracheophyta</taxon>
        <taxon>Spermatophyta</taxon>
        <taxon>Magnoliopsida</taxon>
        <taxon>eudicotyledons</taxon>
        <taxon>Gunneridae</taxon>
        <taxon>Pentapetalae</taxon>
        <taxon>asterids</taxon>
        <taxon>lamiids</taxon>
        <taxon>Gentianales</taxon>
        <taxon>Rubiaceae</taxon>
        <taxon>Rubioideae</taxon>
        <taxon>Spermacoceae</taxon>
        <taxon>Hedyotis-Oldenlandia complex</taxon>
        <taxon>Oldenlandia</taxon>
    </lineage>
</organism>
<protein>
    <submittedName>
        <fullName evidence="1">OLC1v1010707C1</fullName>
    </submittedName>
</protein>
<evidence type="ECO:0000313" key="1">
    <source>
        <dbReference type="EMBL" id="CAI9110645.1"/>
    </source>
</evidence>
<dbReference type="AlphaFoldDB" id="A0AAV1DRZ4"/>
<reference evidence="1" key="1">
    <citation type="submission" date="2023-03" db="EMBL/GenBank/DDBJ databases">
        <authorList>
            <person name="Julca I."/>
        </authorList>
    </citation>
    <scope>NUCLEOTIDE SEQUENCE</scope>
</reference>
<dbReference type="Proteomes" id="UP001161247">
    <property type="component" value="Chromosome 6"/>
</dbReference>
<accession>A0AAV1DRZ4</accession>